<dbReference type="Gene3D" id="3.20.20.370">
    <property type="entry name" value="Glycoside hydrolase/deacetylase"/>
    <property type="match status" value="1"/>
</dbReference>
<dbReference type="InterPro" id="IPR011330">
    <property type="entry name" value="Glyco_hydro/deAcase_b/a-brl"/>
</dbReference>
<name>A0ABV5J0S0_9BACT</name>
<evidence type="ECO:0000313" key="2">
    <source>
        <dbReference type="EMBL" id="MFB9210409.1"/>
    </source>
</evidence>
<dbReference type="SUPFAM" id="SSF88713">
    <property type="entry name" value="Glycoside hydrolase/deacetylase"/>
    <property type="match status" value="1"/>
</dbReference>
<dbReference type="Pfam" id="PF01522">
    <property type="entry name" value="Polysacc_deac_1"/>
    <property type="match status" value="1"/>
</dbReference>
<sequence>MEKAIFTISLDFELHWGRLDKVQLQKMQYYYRNARVIIPRLLQLFEKYEIEVSWATVGMLFAENWEEWKAYLPDNKPYYRNPDLSPYHWVSQQGKTDGRSLFAPELIESIIQTPKQEVASHTFSHYYTMEPWQTFSQFREDLRAARKIAYDKFGLNLESLVFPRNQYNDDYQAICFEEGFHAIRSNPKDWFWKHTEDEKLIKKIFRTGDTVIPMGGKTHYSMETLDRRVGYPINIPASRLLRPYKKNSLFNRRRVDRIKSELSEAASQKKVYHLWWHPHNFGNYPEQNLLLLEEILQHFDTLREKFQMESKNMKSITEMFSKSPLKVI</sequence>
<reference evidence="2 3" key="1">
    <citation type="submission" date="2024-09" db="EMBL/GenBank/DDBJ databases">
        <authorList>
            <person name="Sun Q."/>
            <person name="Mori K."/>
        </authorList>
    </citation>
    <scope>NUCLEOTIDE SEQUENCE [LARGE SCALE GENOMIC DNA]</scope>
    <source>
        <strain evidence="2 3">CECT 7682</strain>
    </source>
</reference>
<keyword evidence="3" id="KW-1185">Reference proteome</keyword>
<dbReference type="CDD" id="cd10929">
    <property type="entry name" value="CE4_u5"/>
    <property type="match status" value="1"/>
</dbReference>
<evidence type="ECO:0000313" key="3">
    <source>
        <dbReference type="Proteomes" id="UP001589654"/>
    </source>
</evidence>
<protein>
    <submittedName>
        <fullName evidence="2">Polysaccharide deacetylase family protein</fullName>
    </submittedName>
</protein>
<proteinExistence type="predicted"/>
<gene>
    <name evidence="2" type="ORF">ACFFUR_01200</name>
</gene>
<accession>A0ABV5J0S0</accession>
<comment type="caution">
    <text evidence="2">The sequence shown here is derived from an EMBL/GenBank/DDBJ whole genome shotgun (WGS) entry which is preliminary data.</text>
</comment>
<organism evidence="2 3">
    <name type="scientific">Echinicola jeungdonensis</name>
    <dbReference type="NCBI Taxonomy" id="709343"/>
    <lineage>
        <taxon>Bacteria</taxon>
        <taxon>Pseudomonadati</taxon>
        <taxon>Bacteroidota</taxon>
        <taxon>Cytophagia</taxon>
        <taxon>Cytophagales</taxon>
        <taxon>Cyclobacteriaceae</taxon>
        <taxon>Echinicola</taxon>
    </lineage>
</organism>
<feature type="domain" description="NodB homology" evidence="1">
    <location>
        <begin position="38"/>
        <end position="175"/>
    </location>
</feature>
<dbReference type="EMBL" id="JBHMEW010000007">
    <property type="protein sequence ID" value="MFB9210409.1"/>
    <property type="molecule type" value="Genomic_DNA"/>
</dbReference>
<dbReference type="InterPro" id="IPR002509">
    <property type="entry name" value="NODB_dom"/>
</dbReference>
<dbReference type="Proteomes" id="UP001589654">
    <property type="component" value="Unassembled WGS sequence"/>
</dbReference>
<dbReference type="RefSeq" id="WP_290246272.1">
    <property type="nucleotide sequence ID" value="NZ_JAUFQT010000001.1"/>
</dbReference>
<evidence type="ECO:0000259" key="1">
    <source>
        <dbReference type="Pfam" id="PF01522"/>
    </source>
</evidence>